<reference evidence="2" key="1">
    <citation type="submission" date="2023-08" db="EMBL/GenBank/DDBJ databases">
        <authorList>
            <person name="Audoor S."/>
            <person name="Bilcke G."/>
        </authorList>
    </citation>
    <scope>NUCLEOTIDE SEQUENCE</scope>
</reference>
<comment type="caution">
    <text evidence="2">The sequence shown here is derived from an EMBL/GenBank/DDBJ whole genome shotgun (WGS) entry which is preliminary data.</text>
</comment>
<evidence type="ECO:0000256" key="1">
    <source>
        <dbReference type="SAM" id="MobiDB-lite"/>
    </source>
</evidence>
<name>A0AAD2G386_9STRA</name>
<sequence length="277" mass="31201">MGRLEGSNNKKATIRLEATGSQGNFKLQRRRKLRQAMSTSSHGDIKMIHPLQSHHTLWRKQLVAEILDHPSVPKGKFVPNQGTVDFTSGNAWEVKYDEDDDGSANGVGDYGIGASSDEDKSSASSTRYCQLYTPSQGTPLYNYLMEVQGKIIDDKSCQQQKFIHPRNHQWHLVWGNLLIQATSTKMLWFEYGYQMHSSRACTTNTSAQVANPFNQHKTSGKLAPRNCKWGYPLGLFLCQCSNKACKNKTFLQSAIWCQWGVRLEVTAVNLKNNIVSI</sequence>
<dbReference type="Proteomes" id="UP001295423">
    <property type="component" value="Unassembled WGS sequence"/>
</dbReference>
<accession>A0AAD2G386</accession>
<proteinExistence type="predicted"/>
<dbReference type="EMBL" id="CAKOGP040002084">
    <property type="protein sequence ID" value="CAJ1961145.1"/>
    <property type="molecule type" value="Genomic_DNA"/>
</dbReference>
<keyword evidence="3" id="KW-1185">Reference proteome</keyword>
<protein>
    <submittedName>
        <fullName evidence="2">Uncharacterized protein</fullName>
    </submittedName>
</protein>
<gene>
    <name evidence="2" type="ORF">CYCCA115_LOCUS19061</name>
</gene>
<evidence type="ECO:0000313" key="3">
    <source>
        <dbReference type="Proteomes" id="UP001295423"/>
    </source>
</evidence>
<feature type="region of interest" description="Disordered" evidence="1">
    <location>
        <begin position="95"/>
        <end position="122"/>
    </location>
</feature>
<evidence type="ECO:0000313" key="2">
    <source>
        <dbReference type="EMBL" id="CAJ1961145.1"/>
    </source>
</evidence>
<organism evidence="2 3">
    <name type="scientific">Cylindrotheca closterium</name>
    <dbReference type="NCBI Taxonomy" id="2856"/>
    <lineage>
        <taxon>Eukaryota</taxon>
        <taxon>Sar</taxon>
        <taxon>Stramenopiles</taxon>
        <taxon>Ochrophyta</taxon>
        <taxon>Bacillariophyta</taxon>
        <taxon>Bacillariophyceae</taxon>
        <taxon>Bacillariophycidae</taxon>
        <taxon>Bacillariales</taxon>
        <taxon>Bacillariaceae</taxon>
        <taxon>Cylindrotheca</taxon>
    </lineage>
</organism>
<dbReference type="AlphaFoldDB" id="A0AAD2G386"/>